<feature type="region of interest" description="Disordered" evidence="1">
    <location>
        <begin position="30"/>
        <end position="179"/>
    </location>
</feature>
<dbReference type="RefSeq" id="WP_311339287.1">
    <property type="nucleotide sequence ID" value="NZ_JAVRHS010000001.1"/>
</dbReference>
<keyword evidence="4" id="KW-1185">Reference proteome</keyword>
<dbReference type="Proteomes" id="UP001259803">
    <property type="component" value="Unassembled WGS sequence"/>
</dbReference>
<evidence type="ECO:0000256" key="1">
    <source>
        <dbReference type="SAM" id="MobiDB-lite"/>
    </source>
</evidence>
<proteinExistence type="predicted"/>
<evidence type="ECO:0000256" key="2">
    <source>
        <dbReference type="SAM" id="SignalP"/>
    </source>
</evidence>
<reference evidence="3 4" key="1">
    <citation type="submission" date="2023-09" db="EMBL/GenBank/DDBJ databases">
        <authorList>
            <person name="Rey-Velasco X."/>
        </authorList>
    </citation>
    <scope>NUCLEOTIDE SEQUENCE [LARGE SCALE GENOMIC DNA]</scope>
    <source>
        <strain evidence="3 4">F390</strain>
    </source>
</reference>
<keyword evidence="2" id="KW-0732">Signal</keyword>
<dbReference type="EMBL" id="JAVRHS010000001">
    <property type="protein sequence ID" value="MDT0574723.1"/>
    <property type="molecule type" value="Genomic_DNA"/>
</dbReference>
<name>A0ABU2ZDP2_9SPHN</name>
<comment type="caution">
    <text evidence="3">The sequence shown here is derived from an EMBL/GenBank/DDBJ whole genome shotgun (WGS) entry which is preliminary data.</text>
</comment>
<feature type="compositionally biased region" description="Basic and acidic residues" evidence="1">
    <location>
        <begin position="141"/>
        <end position="163"/>
    </location>
</feature>
<feature type="signal peptide" evidence="2">
    <location>
        <begin position="1"/>
        <end position="26"/>
    </location>
</feature>
<feature type="chain" id="PRO_5046865237" evidence="2">
    <location>
        <begin position="27"/>
        <end position="279"/>
    </location>
</feature>
<dbReference type="InterPro" id="IPR024572">
    <property type="entry name" value="RcnB"/>
</dbReference>
<protein>
    <submittedName>
        <fullName evidence="3">RcnB family protein</fullName>
    </submittedName>
</protein>
<evidence type="ECO:0000313" key="3">
    <source>
        <dbReference type="EMBL" id="MDT0574723.1"/>
    </source>
</evidence>
<feature type="compositionally biased region" description="Polar residues" evidence="1">
    <location>
        <begin position="84"/>
        <end position="98"/>
    </location>
</feature>
<accession>A0ABU2ZDP2</accession>
<evidence type="ECO:0000313" key="4">
    <source>
        <dbReference type="Proteomes" id="UP001259803"/>
    </source>
</evidence>
<gene>
    <name evidence="3" type="ORF">RM533_00835</name>
</gene>
<organism evidence="3 4">
    <name type="scientific">Croceicoccus esteveae</name>
    <dbReference type="NCBI Taxonomy" id="3075597"/>
    <lineage>
        <taxon>Bacteria</taxon>
        <taxon>Pseudomonadati</taxon>
        <taxon>Pseudomonadota</taxon>
        <taxon>Alphaproteobacteria</taxon>
        <taxon>Sphingomonadales</taxon>
        <taxon>Erythrobacteraceae</taxon>
        <taxon>Croceicoccus</taxon>
    </lineage>
</organism>
<feature type="compositionally biased region" description="Basic and acidic residues" evidence="1">
    <location>
        <begin position="102"/>
        <end position="134"/>
    </location>
</feature>
<dbReference type="Pfam" id="PF11776">
    <property type="entry name" value="RcnB"/>
    <property type="match status" value="1"/>
</dbReference>
<sequence length="279" mass="34052">MPDTRYRTIAMLATLGSVLIFTPAIAQSYDTPSHRASVGRSPAGTALPERIDARPSSQRESARRPQRQVMQDSVPVRNWRQDRPQQLNQRTSSPSGTTVIAPRDRPARELRQERSDYRQQRRDQRTQTRQEWQDRPAWQNRGDRQDRRDWQNQRDWQDRREPRSQWGNNYRNNDHRYGTTNRWRQDRRYDWQRYRQQNRHIYRPGRYYPPHRDYRYRRPFIGITIGSSFLHPRYALNDPWRYRLPPVSGAYRWIRYYDDVLLVNAYNGRVVDVVNDFFW</sequence>